<dbReference type="OrthoDB" id="3476420at2"/>
<organism evidence="1 2">
    <name type="scientific">Saccharopolyspora hirsuta</name>
    <dbReference type="NCBI Taxonomy" id="1837"/>
    <lineage>
        <taxon>Bacteria</taxon>
        <taxon>Bacillati</taxon>
        <taxon>Actinomycetota</taxon>
        <taxon>Actinomycetes</taxon>
        <taxon>Pseudonocardiales</taxon>
        <taxon>Pseudonocardiaceae</taxon>
        <taxon>Saccharopolyspora</taxon>
    </lineage>
</organism>
<comment type="caution">
    <text evidence="1">The sequence shown here is derived from an EMBL/GenBank/DDBJ whole genome shotgun (WGS) entry which is preliminary data.</text>
</comment>
<keyword evidence="2" id="KW-1185">Reference proteome</keyword>
<evidence type="ECO:0000313" key="2">
    <source>
        <dbReference type="Proteomes" id="UP000323946"/>
    </source>
</evidence>
<accession>A0A5M7BNM3</accession>
<gene>
    <name evidence="1" type="ORF">F1721_27420</name>
</gene>
<dbReference type="AlphaFoldDB" id="A0A5M7BNM3"/>
<evidence type="ECO:0008006" key="3">
    <source>
        <dbReference type="Google" id="ProtNLM"/>
    </source>
</evidence>
<reference evidence="1 2" key="1">
    <citation type="submission" date="2019-09" db="EMBL/GenBank/DDBJ databases">
        <title>Draft genome sequence of the thermophilic Saccharopolyspora hirsuta VKM Ac-666T.</title>
        <authorList>
            <person name="Lobastova T.G."/>
            <person name="Fokina V."/>
            <person name="Bragin E.Y."/>
            <person name="Shtratnikova V.Y."/>
            <person name="Starodumova I.P."/>
            <person name="Tarlachkov S.V."/>
            <person name="Donova M.V."/>
        </authorList>
    </citation>
    <scope>NUCLEOTIDE SEQUENCE [LARGE SCALE GENOMIC DNA]</scope>
    <source>
        <strain evidence="1 2">VKM Ac-666</strain>
    </source>
</reference>
<proteinExistence type="predicted"/>
<dbReference type="Pfam" id="PF15575">
    <property type="entry name" value="Imm49"/>
    <property type="match status" value="1"/>
</dbReference>
<dbReference type="Proteomes" id="UP000323946">
    <property type="component" value="Unassembled WGS sequence"/>
</dbReference>
<dbReference type="InterPro" id="IPR029074">
    <property type="entry name" value="Imm49"/>
</dbReference>
<evidence type="ECO:0000313" key="1">
    <source>
        <dbReference type="EMBL" id="KAA5828761.1"/>
    </source>
</evidence>
<protein>
    <recommendedName>
        <fullName evidence="3">Immunity 49 family protein</fullName>
    </recommendedName>
</protein>
<sequence length="284" mass="31250">MTPTPRHAASDATTEGTVSALSAVIEEFSGNIGVLPNFALQIAKQSMTRTEYLLLQDPAAENESTNSSLLLAAQAGSAFFAAANTDEEEFNYVVGSQLSIKSIRPTSNHDPANWLNALWASVICRARHLVDDLCQFPVETLRSAGGTFDEYMYAWVEALQTYFRGEDELYPKINRSIELTDPDSLQHATPEIALYRYYPTMKLLFNLAAGKAEQFNADLQESVELHQSFWTANHERSIKPEGFFALGPTALAAVAHDTGMAVGYQSDYLPKHFIDGAGMPRTAD</sequence>
<dbReference type="EMBL" id="VWPH01000014">
    <property type="protein sequence ID" value="KAA5828761.1"/>
    <property type="molecule type" value="Genomic_DNA"/>
</dbReference>
<name>A0A5M7BNM3_SACHI</name>